<reference evidence="2" key="2">
    <citation type="journal article" date="2020" name="Data Brief">
        <title>Transcriptome dataset of Babesia bovis life stages within vertebrate and invertebrate hosts.</title>
        <authorList>
            <person name="Ueti M.W."/>
            <person name="Johnson W.C."/>
            <person name="Kappmeyer L.S."/>
            <person name="Herndon D.R."/>
            <person name="Mousel M.R."/>
            <person name="Reif K.E."/>
            <person name="Taus N.S."/>
            <person name="Ifeonu O.O."/>
            <person name="Silva J.C."/>
            <person name="Suarez C.E."/>
            <person name="Brayton K.A."/>
        </authorList>
    </citation>
    <scope>NUCLEOTIDE SEQUENCE [LARGE SCALE GENOMIC DNA]</scope>
</reference>
<proteinExistence type="predicted"/>
<gene>
    <name evidence="1" type="ORF">BBOV_IV001720</name>
</gene>
<sequence length="1567" mass="179507">MVDPGPPNWLYEFRQCVSSTEDALECAKLAASYNPHSQRLENVDLTERYHGDSSDSDTTDCSDVTLGTVSDVYMCGYSAFIKSRDVQLDLAKVYLLISKALKSSRGLQPNDNAVWHTKRYLTPLMSRFKSYVVICIKLSEAATFDDDTQDANEDTMSSFGGLRKPMRKTETHFKLDPAEYRTITDPSEHLHEGITSENGSNSMTMLSWPFYRDANCSDMFKLLCYTLMVGNFEAFSIILENHEPCIMKHIESHWSVLLSYIPICCDYAKCRNVVEKVFRLSNGCLEDSYIKLFDWIVWRLHIILKSTKCSFYLSYKYLKTMALLLCSGSTKSPAVVCRQHFLESLTAIMKQHMIINNYKTSYATGVQELESSKHIPLTEYLQLRASEKLQLFCDCIDIPSAKNVDCSCDEVYKDKYGIYPSCLYCKTLDGVVTLSKFFRWIKTVRCDIDLTNQYCDYNTEFARFFDSIKHCAYASIDDYMENIYSTLDECANSGIFETIYVLTKSIIGTQLRNRAQTIVFRVLFSRRFSYNMLGNYFMYKSIYMLIEDLTEDGELDITDLGDSHLNALCTGYTPSDKHHQNPKYAHFLKSWEKANGKLTYQLVRDVITCELNFAESLLNIFSLVQLPLGNKIFYVDVGEITNALYDSDTALMLMQRILVYIMDHQLTIEDFRNALYSLTDVVSYINDVSIQEVYTMFFYTIATSCNHVGYLEALCDVWFASHNKGIAGIGLFLREALLAAKATVYLLSNQHYVNPTLMRMVTDIMHNIHVSLPDRLCFKHRVHGNSMDIHDVIGTFLDFLGIDWDGQSLDKGMNILSMLDNANNSNYIPDQDVIIADIKTLGLLQRMSTVLIDLDCDMNSLETRLGTLCNSLYHCKTRIVQDAFGNLASILITKADAAVPNSEAYWEFTIFAAILCTSVPQDIEPSDNDAKDLGHVIQLIKTSGTIVLPKHLRQGVSEILEVLRCLVHDGQHHEKIEHVPEDPELSTLLYRLFGTSCVNAGDYVGLSKVMDQASPSDIPKLASFLKEAVFNLPDKLDRSTVDLEDSQVSLFEVLTGPDTDTGVEPISSYPDLKVDDLSMRSAILKLLSRVNLTKVEVCQQDKMKISFDTLAHHFTGNSASGLLSKAFGKAETGLSSINIKKMQFESLKGKFFALSKRNMDAFNVCFLPLLNYYSTGVICHTNYVLEDPEHLEMDASPRGAIKWPTYSQTELLQLLRGHTQLGVMMLLENCNFKPNMLFIEQMHRIFHNFNVHQCLRVLAEVIPTLVKFSWPSYLISHLETVVQFLEQFRTFPLDADIYIGRFVASAKYRMELFSQISTYLLDNVDDVLHIYRCLDNLFSCKQLVTRREITRIECITEELTGSIWHNNPPVTQGFGIEDTLLMQEYVHVLIRSLEKNIWEANPNELASKVKGVEPDFLNLGDQYRDSLIAMYSVYVQKRMHKPVHWLLWRKLVCRYLHVYPNDIELFNELYMPESEDMINLLEVLLRTTDGFDITEVDRFDTFKRRLTRKINVRNYYEIASYMRHVDPMAAKEIIESVHGMIKIPDKTLGFDATRQLYELDIKSTSQW</sequence>
<keyword evidence="2" id="KW-1185">Reference proteome</keyword>
<organism evidence="1 2">
    <name type="scientific">Babesia bovis</name>
    <dbReference type="NCBI Taxonomy" id="5865"/>
    <lineage>
        <taxon>Eukaryota</taxon>
        <taxon>Sar</taxon>
        <taxon>Alveolata</taxon>
        <taxon>Apicomplexa</taxon>
        <taxon>Aconoidasida</taxon>
        <taxon>Piroplasmida</taxon>
        <taxon>Babesiidae</taxon>
        <taxon>Babesia</taxon>
    </lineage>
</organism>
<dbReference type="OMA" id="WSFYRES"/>
<dbReference type="Proteomes" id="UP000002173">
    <property type="component" value="Unassembled WGS sequence"/>
</dbReference>
<evidence type="ECO:0000313" key="1">
    <source>
        <dbReference type="EMBL" id="EDO05769.1"/>
    </source>
</evidence>
<dbReference type="KEGG" id="bbo:BBOV_IV001720"/>
<comment type="caution">
    <text evidence="1">The sequence shown here is derived from an EMBL/GenBank/DDBJ whole genome shotgun (WGS) entry which is preliminary data.</text>
</comment>
<dbReference type="VEuPathDB" id="PiroplasmaDB:BBOV_IV001720"/>
<dbReference type="RefSeq" id="XP_001609337.1">
    <property type="nucleotide sequence ID" value="XM_001609287.1"/>
</dbReference>
<evidence type="ECO:0000313" key="2">
    <source>
        <dbReference type="Proteomes" id="UP000002173"/>
    </source>
</evidence>
<dbReference type="InParanoid" id="A7AVE3"/>
<reference evidence="2" key="3">
    <citation type="journal article" date="2021" name="Int. J. Parasitol.">
        <title>Comparative analysis of gene expression between Babesia bovis blood stages and kinetes allowed by improved genome annotation.</title>
        <authorList>
            <person name="Ueti M.W."/>
            <person name="Johnson W.C."/>
            <person name="Kappmeyer L.S."/>
            <person name="Herndon D.R."/>
            <person name="Mousel M.R."/>
            <person name="Reif K.E."/>
            <person name="Taus N.S."/>
            <person name="Ifeonu O.O."/>
            <person name="Silva J.C."/>
            <person name="Suarez C.E."/>
            <person name="Brayton K.A."/>
        </authorList>
    </citation>
    <scope>NUCLEOTIDE SEQUENCE [LARGE SCALE GENOMIC DNA]</scope>
</reference>
<dbReference type="GeneID" id="5477556"/>
<name>A7AVE3_BABBO</name>
<protein>
    <submittedName>
        <fullName evidence="1">Uncharacterized protein</fullName>
    </submittedName>
</protein>
<dbReference type="eggNOG" id="ENOG502QX6R">
    <property type="taxonomic scope" value="Eukaryota"/>
</dbReference>
<accession>A7AVE3</accession>
<dbReference type="EMBL" id="AAXT01000004">
    <property type="protein sequence ID" value="EDO05769.1"/>
    <property type="molecule type" value="Genomic_DNA"/>
</dbReference>
<reference evidence="1 2" key="1">
    <citation type="journal article" date="2007" name="PLoS Pathog.">
        <title>Genome sequence of Babesia bovis and comparative analysis of apicomplexan hemoprotozoa.</title>
        <authorList>
            <person name="Brayton K.A."/>
            <person name="Lau A.O.T."/>
            <person name="Herndon D.R."/>
            <person name="Hannick L."/>
            <person name="Kappmeyer L.S."/>
            <person name="Berens S.J."/>
            <person name="Bidwell S.L."/>
            <person name="Brown W.C."/>
            <person name="Crabtree J."/>
            <person name="Fadrosh D."/>
            <person name="Feldblum T."/>
            <person name="Forberger H.A."/>
            <person name="Haas B.J."/>
            <person name="Howell J.M."/>
            <person name="Khouri H."/>
            <person name="Koo H."/>
            <person name="Mann D.J."/>
            <person name="Norimine J."/>
            <person name="Paulsen I.T."/>
            <person name="Radune D."/>
            <person name="Ren Q."/>
            <person name="Smith R.K. Jr."/>
            <person name="Suarez C.E."/>
            <person name="White O."/>
            <person name="Wortman J.R."/>
            <person name="Knowles D.P. Jr."/>
            <person name="McElwain T.F."/>
            <person name="Nene V.M."/>
        </authorList>
    </citation>
    <scope>NUCLEOTIDE SEQUENCE [LARGE SCALE GENOMIC DNA]</scope>
    <source>
        <strain evidence="1">T2Bo</strain>
    </source>
</reference>